<accession>A0ACB8BDK6</accession>
<dbReference type="Proteomes" id="UP000790709">
    <property type="component" value="Unassembled WGS sequence"/>
</dbReference>
<dbReference type="EMBL" id="MU266439">
    <property type="protein sequence ID" value="KAH7923910.1"/>
    <property type="molecule type" value="Genomic_DNA"/>
</dbReference>
<evidence type="ECO:0000313" key="1">
    <source>
        <dbReference type="EMBL" id="KAH7923910.1"/>
    </source>
</evidence>
<name>A0ACB8BDK6_9AGAM</name>
<evidence type="ECO:0000313" key="2">
    <source>
        <dbReference type="Proteomes" id="UP000790709"/>
    </source>
</evidence>
<proteinExistence type="predicted"/>
<organism evidence="1 2">
    <name type="scientific">Leucogyrophana mollusca</name>
    <dbReference type="NCBI Taxonomy" id="85980"/>
    <lineage>
        <taxon>Eukaryota</taxon>
        <taxon>Fungi</taxon>
        <taxon>Dikarya</taxon>
        <taxon>Basidiomycota</taxon>
        <taxon>Agaricomycotina</taxon>
        <taxon>Agaricomycetes</taxon>
        <taxon>Agaricomycetidae</taxon>
        <taxon>Boletales</taxon>
        <taxon>Boletales incertae sedis</taxon>
        <taxon>Leucogyrophana</taxon>
    </lineage>
</organism>
<reference evidence="1" key="1">
    <citation type="journal article" date="2021" name="New Phytol.">
        <title>Evolutionary innovations through gain and loss of genes in the ectomycorrhizal Boletales.</title>
        <authorList>
            <person name="Wu G."/>
            <person name="Miyauchi S."/>
            <person name="Morin E."/>
            <person name="Kuo A."/>
            <person name="Drula E."/>
            <person name="Varga T."/>
            <person name="Kohler A."/>
            <person name="Feng B."/>
            <person name="Cao Y."/>
            <person name="Lipzen A."/>
            <person name="Daum C."/>
            <person name="Hundley H."/>
            <person name="Pangilinan J."/>
            <person name="Johnson J."/>
            <person name="Barry K."/>
            <person name="LaButti K."/>
            <person name="Ng V."/>
            <person name="Ahrendt S."/>
            <person name="Min B."/>
            <person name="Choi I.G."/>
            <person name="Park H."/>
            <person name="Plett J.M."/>
            <person name="Magnuson J."/>
            <person name="Spatafora J.W."/>
            <person name="Nagy L.G."/>
            <person name="Henrissat B."/>
            <person name="Grigoriev I.V."/>
            <person name="Yang Z.L."/>
            <person name="Xu J."/>
            <person name="Martin F.M."/>
        </authorList>
    </citation>
    <scope>NUCLEOTIDE SEQUENCE</scope>
    <source>
        <strain evidence="1">KUC20120723A-06</strain>
    </source>
</reference>
<gene>
    <name evidence="1" type="ORF">BV22DRAFT_552285</name>
</gene>
<comment type="caution">
    <text evidence="1">The sequence shown here is derived from an EMBL/GenBank/DDBJ whole genome shotgun (WGS) entry which is preliminary data.</text>
</comment>
<keyword evidence="2" id="KW-1185">Reference proteome</keyword>
<protein>
    <submittedName>
        <fullName evidence="1">Uncharacterized protein</fullName>
    </submittedName>
</protein>
<sequence>MSTHSCLLIPEIILEIFEYVFLSKNGWADIAALARTCRAFSPPALDILWRTQWSLAPLVRCLPDHTLELSNNLESSATIVRLADIRNESDWERLFLYASRIRTIQRDRQSWNIDAYKLHPSVLHKLLSACPRPSLLPNLRSLEYGVLSETDNNSLSSLQMLLNRSSVRELSFTIPEDISFSRSESLMAAFPEHCTFLEDLTVTAELAILLHPSTVNVFASMRHLRTLSLYSAGDRQDFVELPLNLPPQAFPSLLELHMRNLPSTYSLALIRSICSDHLKTVSLSLLNGDAASMLLDLCKALQSKSSWTASLQSLSITGQSLSATGAHAIAAPHGGNIPQSTLRLLLPFSNLRHLDLGIKALSINDDIIHDMAKAWPRLQQLCIWGRVPSHTAIPTLGGLVPLAIHCPYLSSLTLKINAVDVVSPTALPSTPSESTVLSNEQRPAQTMEFTVDAQSPITDPAKVADFLLSIFPKVDVRPVGDIWGAEQIALWGKVSTRVHHALGLPSPPRLIRSRNTVFHLWN</sequence>